<feature type="region of interest" description="Disordered" evidence="1">
    <location>
        <begin position="478"/>
        <end position="689"/>
    </location>
</feature>
<feature type="compositionally biased region" description="Low complexity" evidence="1">
    <location>
        <begin position="519"/>
        <end position="529"/>
    </location>
</feature>
<evidence type="ECO:0000313" key="2">
    <source>
        <dbReference type="EMBL" id="GAA97012.1"/>
    </source>
</evidence>
<feature type="compositionally biased region" description="Acidic residues" evidence="1">
    <location>
        <begin position="1052"/>
        <end position="1068"/>
    </location>
</feature>
<proteinExistence type="predicted"/>
<dbReference type="HOGENOM" id="CLU_239676_0_0_1"/>
<dbReference type="Proteomes" id="UP000009131">
    <property type="component" value="Unassembled WGS sequence"/>
</dbReference>
<sequence length="1742" mass="191652">MARPSQKQASRAALLSSPASNTRRSARSSSVIVEESMPETATSRARSTRKGKSRSKSQSNDISDDGSDHYTKPAASVQARPRPRKRTTFEDLNKAAPSPKQATLQQMAERARTRQRSGGSDVPVQGTSRSTGIIIEDAETGKEADYLVDMPTFADSSTEAEMPRASRSRSESAADHYVGALEDDSITLPSPPPPPVQEDPGIAGMQINEKGKERASEQDEAGAQILQEPVDLERRASTPKRPNARTNDSALLGIRQTPGLASPFASPIPGNAPFSTARRSRTVSSHLTGTPLVRTRDRPGSPTKLVTTHTTDKYNIIAQLVSPGKKSAKKRDAQVPTPPRSKSSGEDHSFNNRSASWQLKRATIYDSEDSEFDATEDYLQGVNARIPGGATVIKSWPVDENTVFLLKMPDSEDAQIFVDIAALGDNPESMTDVIIDRMKERADDHTFDEDDFDSIRTVIGQQIAQLVDAEKDPDIPFTELEDSRKLSPPITSTDEEELGRAARKARPRANSLRDSDAYVPRVPVRQSPRVYHRPPTVPEPPEEDSLSAQKKPRSKRIPKAARTIASPVPSTGRHERHPLHEVRDASLDNILDGINDDENDLVPLPHSQRDERDDYGGYEPDPFDDGPIVMRSEDEEEQLEDYGEPLRDQDSASPEPEPEPVQPFMPPDALLAPLDQPTTDSQRSAPLQSMQDPMLQTEAGMVAAGASATGIPISSTGVERSPPAIQSPAEALNLAFPGQERQDLTEPPRASTPIAEDLDKSMEYVWSPANSPSAAPPPAPTSPLAASSKQSSPEAEQPSPQALLPALIRLPQVERATPARSPSRASPSPVTEPSPIIKASPVRPTRFARFSPSPQRQPNPREANAQAGQSTPKIYRPLEREILTTPGRIVQLIEKSVDTGDLLLSSTEVEAKLEPFTPIKREYVAGTASVDLRRRPLESLADFFVDFEPTPRRTPYRRGMTPAFKAAIARSPDKIQISEMNADFSRAAIEPSIDQNAQSSDDMMPDEQTDSDDTVNDDLEEPMEYAERSEALAEALAPGVQERIDEHSESEVPIELELPYEPEQDDQDESFRPEELAEQEDSMEPEYVDRIEPMPYLRDVPVSRPIFANKPIIYQPQAQTPSLIRFYEPSVPASEPRPVPSVHLPDVKRTASVVTTPLVAELTGAMASPIYGQSMTEALPVPIPICAQSLPVQAPRQTISRDRSMAEPVTEDIDLEHTPENSVPESEASEAEDPLPQAALLSPSASDKETTSSNRSAQHTDHVSRTNVHQASSEEDTDLDEEPSQASEAEIDLIEAGELSDQENLPARPLRAGRAPLRAQPSRNTRQAVVEPRIGRGRPSVEMPHLQSPPTMFPPAPRAFRPTRQPRTPTPLIQQASTQHAPAGRASHSRQSSAAPISPYIRITSNDPAAAAKAAAILKIEHSYVNCGWRDRSSSENPMELAQLIHNAEVEQSMIAENRRSPEKSVASDSRSRRMSDRLSARPPRPLARQLGALGTERGWTKPHWKALENAYFAIKQENVGSKVGVNKVAERFLREQQIRLNEIVDDFALDQIKARIEAMHCVIRRKRATKRFQEALRARTVSHDETGDDFSHAASGYGREYEAAKSEAARVSVRLQHSDESHSFELEQDAPARPEKRLPLPPRFNAYTRPAQPVMHMPQVSTSRMTPASSTPRLAASSARAQYAPRSPARRPRAGIKSLISTFEGIAHAQREDAELSRSLKRRTSDDEMLTLPRKRSRQAA</sequence>
<feature type="region of interest" description="Disordered" evidence="1">
    <location>
        <begin position="1620"/>
        <end position="1742"/>
    </location>
</feature>
<feature type="compositionally biased region" description="Acidic residues" evidence="1">
    <location>
        <begin position="633"/>
        <end position="643"/>
    </location>
</feature>
<feature type="compositionally biased region" description="Low complexity" evidence="1">
    <location>
        <begin position="9"/>
        <end position="30"/>
    </location>
</feature>
<dbReference type="RefSeq" id="XP_014565330.1">
    <property type="nucleotide sequence ID" value="XM_014709844.1"/>
</dbReference>
<evidence type="ECO:0000256" key="1">
    <source>
        <dbReference type="SAM" id="MobiDB-lite"/>
    </source>
</evidence>
<feature type="compositionally biased region" description="Basic and acidic residues" evidence="1">
    <location>
        <begin position="161"/>
        <end position="174"/>
    </location>
</feature>
<dbReference type="EMBL" id="BABT02000110">
    <property type="protein sequence ID" value="GAA97012.1"/>
    <property type="molecule type" value="Genomic_DNA"/>
</dbReference>
<feature type="compositionally biased region" description="Low complexity" evidence="1">
    <location>
        <begin position="1674"/>
        <end position="1688"/>
    </location>
</feature>
<feature type="region of interest" description="Disordered" evidence="1">
    <location>
        <begin position="1044"/>
        <end position="1084"/>
    </location>
</feature>
<feature type="region of interest" description="Disordered" evidence="1">
    <location>
        <begin position="1196"/>
        <end position="1287"/>
    </location>
</feature>
<feature type="compositionally biased region" description="Low complexity" evidence="1">
    <location>
        <begin position="815"/>
        <end position="829"/>
    </location>
</feature>
<feature type="compositionally biased region" description="Low complexity" evidence="1">
    <location>
        <begin position="1312"/>
        <end position="1321"/>
    </location>
</feature>
<feature type="region of interest" description="Disordered" evidence="1">
    <location>
        <begin position="713"/>
        <end position="875"/>
    </location>
</feature>
<comment type="caution">
    <text evidence="2">The sequence shown here is derived from an EMBL/GenBank/DDBJ whole genome shotgun (WGS) entry which is preliminary data.</text>
</comment>
<feature type="compositionally biased region" description="Acidic residues" evidence="1">
    <location>
        <begin position="1003"/>
        <end position="1017"/>
    </location>
</feature>
<accession>G7E2F2</accession>
<dbReference type="InParanoid" id="G7E2F2"/>
<gene>
    <name evidence="2" type="primary">Mo03686</name>
    <name evidence="2" type="ORF">E5Q_03686</name>
</gene>
<keyword evidence="3" id="KW-1185">Reference proteome</keyword>
<feature type="compositionally biased region" description="Polar residues" evidence="1">
    <location>
        <begin position="1660"/>
        <end position="1673"/>
    </location>
</feature>
<dbReference type="OMA" id="SEHEPAN"/>
<reference evidence="2 3" key="1">
    <citation type="journal article" date="2011" name="J. Gen. Appl. Microbiol.">
        <title>Draft genome sequencing of the enigmatic basidiomycete Mixia osmundae.</title>
        <authorList>
            <person name="Nishida H."/>
            <person name="Nagatsuka Y."/>
            <person name="Sugiyama J."/>
        </authorList>
    </citation>
    <scope>NUCLEOTIDE SEQUENCE [LARGE SCALE GENOMIC DNA]</scope>
    <source>
        <strain evidence="3">CBS 9802 / IAM 14324 / JCM 22182 / KY 12970</strain>
    </source>
</reference>
<feature type="region of interest" description="Disordered" evidence="1">
    <location>
        <begin position="1"/>
        <end position="353"/>
    </location>
</feature>
<protein>
    <submittedName>
        <fullName evidence="2">Uncharacterized protein</fullName>
    </submittedName>
</protein>
<feature type="region of interest" description="Disordered" evidence="1">
    <location>
        <begin position="1312"/>
        <end position="1354"/>
    </location>
</feature>
<feature type="region of interest" description="Disordered" evidence="1">
    <location>
        <begin position="1453"/>
        <end position="1486"/>
    </location>
</feature>
<feature type="compositionally biased region" description="Polar residues" evidence="1">
    <location>
        <begin position="789"/>
        <end position="800"/>
    </location>
</feature>
<feature type="region of interest" description="Disordered" evidence="1">
    <location>
        <begin position="1374"/>
        <end position="1395"/>
    </location>
</feature>
<feature type="compositionally biased region" description="Basic and acidic residues" evidence="1">
    <location>
        <begin position="1620"/>
        <end position="1639"/>
    </location>
</feature>
<feature type="compositionally biased region" description="Polar residues" evidence="1">
    <location>
        <begin position="676"/>
        <end position="689"/>
    </location>
</feature>
<evidence type="ECO:0000313" key="3">
    <source>
        <dbReference type="Proteomes" id="UP000009131"/>
    </source>
</evidence>
<feature type="compositionally biased region" description="Basic and acidic residues" evidence="1">
    <location>
        <begin position="1470"/>
        <end position="1480"/>
    </location>
</feature>
<feature type="region of interest" description="Disordered" evidence="1">
    <location>
        <begin position="994"/>
        <end position="1017"/>
    </location>
</feature>
<feature type="compositionally biased region" description="Basic residues" evidence="1">
    <location>
        <begin position="46"/>
        <end position="55"/>
    </location>
</feature>
<feature type="compositionally biased region" description="Basic and acidic residues" evidence="1">
    <location>
        <begin position="1710"/>
        <end position="1727"/>
    </location>
</feature>
<name>G7E2F2_MIXOS</name>
<organism evidence="2 3">
    <name type="scientific">Mixia osmundae (strain CBS 9802 / IAM 14324 / JCM 22182 / KY 12970)</name>
    <dbReference type="NCBI Taxonomy" id="764103"/>
    <lineage>
        <taxon>Eukaryota</taxon>
        <taxon>Fungi</taxon>
        <taxon>Dikarya</taxon>
        <taxon>Basidiomycota</taxon>
        <taxon>Pucciniomycotina</taxon>
        <taxon>Mixiomycetes</taxon>
        <taxon>Mixiales</taxon>
        <taxon>Mixiaceae</taxon>
        <taxon>Mixia</taxon>
    </lineage>
</organism>
<feature type="compositionally biased region" description="Basic residues" evidence="1">
    <location>
        <begin position="550"/>
        <end position="559"/>
    </location>
</feature>
<reference evidence="2 3" key="2">
    <citation type="journal article" date="2012" name="Open Biol.">
        <title>Characteristics of nucleosomes and linker DNA regions on the genome of the basidiomycete Mixia osmundae revealed by mono- and dinucleosome mapping.</title>
        <authorList>
            <person name="Nishida H."/>
            <person name="Kondo S."/>
            <person name="Matsumoto T."/>
            <person name="Suzuki Y."/>
            <person name="Yoshikawa H."/>
            <person name="Taylor T.D."/>
            <person name="Sugiyama J."/>
        </authorList>
    </citation>
    <scope>NUCLEOTIDE SEQUENCE [LARGE SCALE GENOMIC DNA]</scope>
    <source>
        <strain evidence="3">CBS 9802 / IAM 14324 / JCM 22182 / KY 12970</strain>
    </source>
</reference>
<feature type="compositionally biased region" description="Acidic residues" evidence="1">
    <location>
        <begin position="1273"/>
        <end position="1287"/>
    </location>
</feature>